<dbReference type="Gene3D" id="3.40.50.880">
    <property type="match status" value="1"/>
</dbReference>
<dbReference type="PANTHER" id="PTHR48094">
    <property type="entry name" value="PROTEIN/NUCLEIC ACID DEGLYCASE DJ-1-RELATED"/>
    <property type="match status" value="1"/>
</dbReference>
<dbReference type="GO" id="GO:1903189">
    <property type="term" value="P:glyoxal metabolic process"/>
    <property type="evidence" value="ECO:0007669"/>
    <property type="project" value="TreeGrafter"/>
</dbReference>
<proteinExistence type="evidence at transcript level"/>
<reference evidence="5" key="1">
    <citation type="submission" date="2019-11" db="EMBL/GenBank/DDBJ databases">
        <title>Identification of Saliva Proteins of the Whitefly Bemisia tabaci by Transcriptome and LC-MS/MS Analyses.</title>
        <authorList>
            <person name="Huang H.-J."/>
        </authorList>
    </citation>
    <scope>NUCLEOTIDE SEQUENCE</scope>
</reference>
<dbReference type="InterPro" id="IPR002818">
    <property type="entry name" value="DJ-1/PfpI"/>
</dbReference>
<evidence type="ECO:0000313" key="5">
    <source>
        <dbReference type="EMBL" id="QHB15548.1"/>
    </source>
</evidence>
<name>A0A7S5LJW3_BEMTA</name>
<dbReference type="InterPro" id="IPR006287">
    <property type="entry name" value="DJ-1"/>
</dbReference>
<organism evidence="5">
    <name type="scientific">Bemisia tabaci</name>
    <name type="common">Sweetpotato whitefly</name>
    <name type="synonym">Aleurodes tabaci</name>
    <dbReference type="NCBI Taxonomy" id="7038"/>
    <lineage>
        <taxon>Eukaryota</taxon>
        <taxon>Metazoa</taxon>
        <taxon>Ecdysozoa</taxon>
        <taxon>Arthropoda</taxon>
        <taxon>Hexapoda</taxon>
        <taxon>Insecta</taxon>
        <taxon>Pterygota</taxon>
        <taxon>Neoptera</taxon>
        <taxon>Paraneoptera</taxon>
        <taxon>Hemiptera</taxon>
        <taxon>Sternorrhyncha</taxon>
        <taxon>Aleyrodoidea</taxon>
        <taxon>Aleyrodidae</taxon>
        <taxon>Aleyrodinae</taxon>
        <taxon>Bemisia</taxon>
    </lineage>
</organism>
<dbReference type="GO" id="GO:0051896">
    <property type="term" value="P:regulation of phosphatidylinositol 3-kinase/protein kinase B signal transduction"/>
    <property type="evidence" value="ECO:0007669"/>
    <property type="project" value="UniProtKB-ARBA"/>
</dbReference>
<sequence>MLSPLVSSVARRFYCSSRMVGKNAFIVLAEGAEEMEFVVSADILRRAGIKVCVAGLKGTDPVKCSRDVYIKPDLSFDEALKNGPYDVVVLPGGPAYKVLAQSSEVGALLKEQEKANRLIAAICAAPVVLKSHGIGAGKEVTSYPSVKGEFEGTSYKYNESSNVVVDGNVVTSRGPGTAYEFALEIVKILLDEAASQKVADALLWKK</sequence>
<dbReference type="GO" id="GO:0005739">
    <property type="term" value="C:mitochondrion"/>
    <property type="evidence" value="ECO:0007669"/>
    <property type="project" value="TreeGrafter"/>
</dbReference>
<dbReference type="GO" id="GO:0006979">
    <property type="term" value="P:response to oxidative stress"/>
    <property type="evidence" value="ECO:0007669"/>
    <property type="project" value="UniProtKB-ARBA"/>
</dbReference>
<dbReference type="CDD" id="cd03135">
    <property type="entry name" value="GATase1_DJ-1"/>
    <property type="match status" value="1"/>
</dbReference>
<evidence type="ECO:0000256" key="1">
    <source>
        <dbReference type="ARBA" id="ARBA00004496"/>
    </source>
</evidence>
<dbReference type="GO" id="GO:0046295">
    <property type="term" value="P:glycolate biosynthetic process"/>
    <property type="evidence" value="ECO:0007669"/>
    <property type="project" value="TreeGrafter"/>
</dbReference>
<dbReference type="AlphaFoldDB" id="A0A7S5LJW3"/>
<protein>
    <submittedName>
        <fullName evidence="5">Deglycase DJ-1 isoform X1</fullName>
    </submittedName>
</protein>
<evidence type="ECO:0000256" key="3">
    <source>
        <dbReference type="ARBA" id="ARBA00023097"/>
    </source>
</evidence>
<dbReference type="InterPro" id="IPR029062">
    <property type="entry name" value="Class_I_gatase-like"/>
</dbReference>
<evidence type="ECO:0000256" key="2">
    <source>
        <dbReference type="ARBA" id="ARBA00022490"/>
    </source>
</evidence>
<evidence type="ECO:0000259" key="4">
    <source>
        <dbReference type="Pfam" id="PF01965"/>
    </source>
</evidence>
<comment type="subcellular location">
    <subcellularLocation>
        <location evidence="1">Cytoplasm</location>
    </subcellularLocation>
</comment>
<dbReference type="NCBIfam" id="TIGR01383">
    <property type="entry name" value="not_thiJ"/>
    <property type="match status" value="1"/>
</dbReference>
<keyword evidence="3" id="KW-0558">Oxidation</keyword>
<feature type="domain" description="DJ-1/PfpI" evidence="4">
    <location>
        <begin position="23"/>
        <end position="187"/>
    </location>
</feature>
<dbReference type="FunFam" id="3.40.50.880:FF:000022">
    <property type="entry name" value="protein deglycase DJ-1"/>
    <property type="match status" value="1"/>
</dbReference>
<dbReference type="GO" id="GO:0005634">
    <property type="term" value="C:nucleus"/>
    <property type="evidence" value="ECO:0007669"/>
    <property type="project" value="TreeGrafter"/>
</dbReference>
<dbReference type="SUPFAM" id="SSF52317">
    <property type="entry name" value="Class I glutamine amidotransferase-like"/>
    <property type="match status" value="1"/>
</dbReference>
<dbReference type="EMBL" id="MN738011">
    <property type="protein sequence ID" value="QHB15548.1"/>
    <property type="molecule type" value="mRNA"/>
</dbReference>
<accession>A0A7S5LJW3</accession>
<dbReference type="Pfam" id="PF01965">
    <property type="entry name" value="DJ-1_PfpI"/>
    <property type="match status" value="1"/>
</dbReference>
<dbReference type="PANTHER" id="PTHR48094:SF12">
    <property type="entry name" value="PARKINSON DISEASE PROTEIN 7 HOMOLOG"/>
    <property type="match status" value="1"/>
</dbReference>
<keyword evidence="2" id="KW-0963">Cytoplasm</keyword>
<dbReference type="InterPro" id="IPR050325">
    <property type="entry name" value="Prot/Nucl_acid_deglycase"/>
</dbReference>